<dbReference type="RefSeq" id="WP_230856243.1">
    <property type="nucleotide sequence ID" value="NZ_BMJD01000024.1"/>
</dbReference>
<dbReference type="PROSITE" id="PS51318">
    <property type="entry name" value="TAT"/>
    <property type="match status" value="1"/>
</dbReference>
<proteinExistence type="predicted"/>
<dbReference type="Pfam" id="PF13618">
    <property type="entry name" value="Gluconate_2-dh3"/>
    <property type="match status" value="1"/>
</dbReference>
<comment type="caution">
    <text evidence="2">The sequence shown here is derived from an EMBL/GenBank/DDBJ whole genome shotgun (WGS) entry which is preliminary data.</text>
</comment>
<accession>A0A9W5X6J5</accession>
<protein>
    <submittedName>
        <fullName evidence="2">Oxidoreductase</fullName>
    </submittedName>
</protein>
<dbReference type="InterPro" id="IPR027056">
    <property type="entry name" value="Gluconate_2DH_su3"/>
</dbReference>
<keyword evidence="1" id="KW-0472">Membrane</keyword>
<reference evidence="2" key="1">
    <citation type="journal article" date="2014" name="Int. J. Syst. Evol. Microbiol.">
        <title>Complete genome sequence of Corynebacterium casei LMG S-19264T (=DSM 44701T), isolated from a smear-ripened cheese.</title>
        <authorList>
            <consortium name="US DOE Joint Genome Institute (JGI-PGF)"/>
            <person name="Walter F."/>
            <person name="Albersmeier A."/>
            <person name="Kalinowski J."/>
            <person name="Ruckert C."/>
        </authorList>
    </citation>
    <scope>NUCLEOTIDE SEQUENCE</scope>
    <source>
        <strain evidence="2">CGMCC 1.15454</strain>
    </source>
</reference>
<keyword evidence="3" id="KW-1185">Reference proteome</keyword>
<name>A0A9W5X6J5_9BACI</name>
<dbReference type="InterPro" id="IPR006311">
    <property type="entry name" value="TAT_signal"/>
</dbReference>
<feature type="transmembrane region" description="Helical" evidence="1">
    <location>
        <begin position="21"/>
        <end position="41"/>
    </location>
</feature>
<evidence type="ECO:0000313" key="2">
    <source>
        <dbReference type="EMBL" id="GGB48959.1"/>
    </source>
</evidence>
<gene>
    <name evidence="2" type="ORF">GCM10011409_28170</name>
</gene>
<keyword evidence="1" id="KW-0812">Transmembrane</keyword>
<dbReference type="NCBIfam" id="TIGR01409">
    <property type="entry name" value="TAT_signal_seq"/>
    <property type="match status" value="1"/>
</dbReference>
<dbReference type="Proteomes" id="UP000621492">
    <property type="component" value="Unassembled WGS sequence"/>
</dbReference>
<reference evidence="2" key="2">
    <citation type="submission" date="2020-09" db="EMBL/GenBank/DDBJ databases">
        <authorList>
            <person name="Sun Q."/>
            <person name="Zhou Y."/>
        </authorList>
    </citation>
    <scope>NUCLEOTIDE SEQUENCE</scope>
    <source>
        <strain evidence="2">CGMCC 1.15454</strain>
    </source>
</reference>
<evidence type="ECO:0000313" key="3">
    <source>
        <dbReference type="Proteomes" id="UP000621492"/>
    </source>
</evidence>
<keyword evidence="1" id="KW-1133">Transmembrane helix</keyword>
<dbReference type="EMBL" id="BMJD01000024">
    <property type="protein sequence ID" value="GGB48959.1"/>
    <property type="molecule type" value="Genomic_DNA"/>
</dbReference>
<dbReference type="InterPro" id="IPR019546">
    <property type="entry name" value="TAT_signal_bac_arc"/>
</dbReference>
<dbReference type="AlphaFoldDB" id="A0A9W5X6J5"/>
<sequence length="248" mass="28201">MADENQSKHGEDVSRRKFLKNSGIAVGGLAVGGVIGSMIPWDVGDKEEQKATKNVKNKSYNQALMYLSQAEFKTTEAATERIFPKDEHGPGAGDLGVAYYIDHQLAGSYGFNARDYMEPPFFHGEKVQGYQGRLKRREIFRVGLREMQNYSHQKHKKGFTEITEDQQDNILKDFQEDKVKLSTISPSGFFNLLRSMTLEGLYSDPLYGGNIDMEGWRMRNYPGDQMGYTDIIEGDFKKMEPSSLRDHM</sequence>
<organism evidence="2 3">
    <name type="scientific">Lentibacillus populi</name>
    <dbReference type="NCBI Taxonomy" id="1827502"/>
    <lineage>
        <taxon>Bacteria</taxon>
        <taxon>Bacillati</taxon>
        <taxon>Bacillota</taxon>
        <taxon>Bacilli</taxon>
        <taxon>Bacillales</taxon>
        <taxon>Bacillaceae</taxon>
        <taxon>Lentibacillus</taxon>
    </lineage>
</organism>
<evidence type="ECO:0000256" key="1">
    <source>
        <dbReference type="SAM" id="Phobius"/>
    </source>
</evidence>